<evidence type="ECO:0000256" key="4">
    <source>
        <dbReference type="ARBA" id="ARBA00022448"/>
    </source>
</evidence>
<evidence type="ECO:0000256" key="6">
    <source>
        <dbReference type="ARBA" id="ARBA00023065"/>
    </source>
</evidence>
<evidence type="ECO:0000259" key="12">
    <source>
        <dbReference type="Pfam" id="PF02823"/>
    </source>
</evidence>
<dbReference type="GO" id="GO:0045259">
    <property type="term" value="C:proton-transporting ATP synthase complex"/>
    <property type="evidence" value="ECO:0007669"/>
    <property type="project" value="UniProtKB-KW"/>
</dbReference>
<dbReference type="SUPFAM" id="SSF51344">
    <property type="entry name" value="Epsilon subunit of F1F0-ATP synthase N-terminal domain"/>
    <property type="match status" value="1"/>
</dbReference>
<evidence type="ECO:0000256" key="3">
    <source>
        <dbReference type="ARBA" id="ARBA00005712"/>
    </source>
</evidence>
<gene>
    <name evidence="10 13" type="primary">atpC</name>
    <name evidence="13" type="ORF">COL8621_00555</name>
</gene>
<evidence type="ECO:0000256" key="10">
    <source>
        <dbReference type="HAMAP-Rule" id="MF_00530"/>
    </source>
</evidence>
<sequence length="139" mass="14386">MADTMQFDLVSPERRLSSVQATEVRIPGADGDLTAMPNHAPVITTLRPGVLEVITAEGSTTYVVTGGFAEVSSTGTTVLAEQAHAVSDVTQEMIDAMVAEAHEAHKAAHPDVVDAAAKLLSDLVAMGGHIGLEPTLPTS</sequence>
<dbReference type="RefSeq" id="WP_093965793.1">
    <property type="nucleotide sequence ID" value="NZ_FXYE01000001.1"/>
</dbReference>
<comment type="subcellular location">
    <subcellularLocation>
        <location evidence="10">Cell membrane</location>
        <topology evidence="10">Peripheral membrane protein</topology>
    </subcellularLocation>
    <subcellularLocation>
        <location evidence="2">Endomembrane system</location>
        <topology evidence="2">Peripheral membrane protein</topology>
    </subcellularLocation>
</comment>
<keyword evidence="14" id="KW-1185">Reference proteome</keyword>
<dbReference type="Pfam" id="PF02823">
    <property type="entry name" value="ATP-synt_DE_N"/>
    <property type="match status" value="1"/>
</dbReference>
<keyword evidence="10" id="KW-1003">Cell membrane</keyword>
<dbReference type="EMBL" id="FXYE01000001">
    <property type="protein sequence ID" value="SMX31647.1"/>
    <property type="molecule type" value="Genomic_DNA"/>
</dbReference>
<dbReference type="OrthoDB" id="9799969at2"/>
<evidence type="ECO:0000313" key="14">
    <source>
        <dbReference type="Proteomes" id="UP000202922"/>
    </source>
</evidence>
<keyword evidence="7 10" id="KW-0472">Membrane</keyword>
<dbReference type="AlphaFoldDB" id="A0A238JN73"/>
<dbReference type="PANTHER" id="PTHR13822">
    <property type="entry name" value="ATP SYNTHASE DELTA/EPSILON CHAIN"/>
    <property type="match status" value="1"/>
</dbReference>
<comment type="subunit">
    <text evidence="10 11">F-type ATPases have 2 components, CF(1) - the catalytic core - and CF(0) - the membrane proton channel. CF(1) has five subunits: alpha(3), beta(3), gamma(1), delta(1), epsilon(1). CF(0) has three main subunits: a, b and c.</text>
</comment>
<accession>A0A238JN73</accession>
<comment type="function">
    <text evidence="1 10">Produces ATP from ADP in the presence of a proton gradient across the membrane.</text>
</comment>
<keyword evidence="9 10" id="KW-0066">ATP synthesis</keyword>
<evidence type="ECO:0000256" key="7">
    <source>
        <dbReference type="ARBA" id="ARBA00023136"/>
    </source>
</evidence>
<dbReference type="GO" id="GO:0005524">
    <property type="term" value="F:ATP binding"/>
    <property type="evidence" value="ECO:0007669"/>
    <property type="project" value="UniProtKB-UniRule"/>
</dbReference>
<dbReference type="NCBIfam" id="TIGR01216">
    <property type="entry name" value="ATP_synt_epsi"/>
    <property type="match status" value="1"/>
</dbReference>
<evidence type="ECO:0000256" key="11">
    <source>
        <dbReference type="RuleBase" id="RU003656"/>
    </source>
</evidence>
<dbReference type="InterPro" id="IPR036771">
    <property type="entry name" value="ATPsynth_dsu/esu_N"/>
</dbReference>
<keyword evidence="6 10" id="KW-0406">Ion transport</keyword>
<evidence type="ECO:0000256" key="5">
    <source>
        <dbReference type="ARBA" id="ARBA00022781"/>
    </source>
</evidence>
<dbReference type="PANTHER" id="PTHR13822:SF10">
    <property type="entry name" value="ATP SYNTHASE EPSILON CHAIN, CHLOROPLASTIC"/>
    <property type="match status" value="1"/>
</dbReference>
<dbReference type="InterPro" id="IPR020546">
    <property type="entry name" value="ATP_synth_F1_dsu/esu_N"/>
</dbReference>
<organism evidence="13 14">
    <name type="scientific">Actibacterium lipolyticum</name>
    <dbReference type="NCBI Taxonomy" id="1524263"/>
    <lineage>
        <taxon>Bacteria</taxon>
        <taxon>Pseudomonadati</taxon>
        <taxon>Pseudomonadota</taxon>
        <taxon>Alphaproteobacteria</taxon>
        <taxon>Rhodobacterales</taxon>
        <taxon>Roseobacteraceae</taxon>
        <taxon>Actibacterium</taxon>
    </lineage>
</organism>
<evidence type="ECO:0000313" key="13">
    <source>
        <dbReference type="EMBL" id="SMX31647.1"/>
    </source>
</evidence>
<proteinExistence type="inferred from homology"/>
<comment type="similarity">
    <text evidence="3 10 11">Belongs to the ATPase epsilon chain family.</text>
</comment>
<evidence type="ECO:0000256" key="8">
    <source>
        <dbReference type="ARBA" id="ARBA00023196"/>
    </source>
</evidence>
<evidence type="ECO:0000256" key="9">
    <source>
        <dbReference type="ARBA" id="ARBA00023310"/>
    </source>
</evidence>
<dbReference type="CDD" id="cd12152">
    <property type="entry name" value="F1-ATPase_delta"/>
    <property type="match status" value="1"/>
</dbReference>
<dbReference type="Proteomes" id="UP000202922">
    <property type="component" value="Unassembled WGS sequence"/>
</dbReference>
<evidence type="ECO:0000256" key="1">
    <source>
        <dbReference type="ARBA" id="ARBA00003543"/>
    </source>
</evidence>
<name>A0A238JN73_9RHOB</name>
<feature type="domain" description="ATP synthase F1 complex delta/epsilon subunit N-terminal" evidence="12">
    <location>
        <begin position="5"/>
        <end position="83"/>
    </location>
</feature>
<dbReference type="GO" id="GO:0012505">
    <property type="term" value="C:endomembrane system"/>
    <property type="evidence" value="ECO:0007669"/>
    <property type="project" value="UniProtKB-SubCell"/>
</dbReference>
<keyword evidence="8 10" id="KW-0139">CF(1)</keyword>
<dbReference type="GO" id="GO:0046933">
    <property type="term" value="F:proton-transporting ATP synthase activity, rotational mechanism"/>
    <property type="evidence" value="ECO:0007669"/>
    <property type="project" value="UniProtKB-UniRule"/>
</dbReference>
<dbReference type="InterPro" id="IPR001469">
    <property type="entry name" value="ATP_synth_F1_dsu/esu"/>
</dbReference>
<evidence type="ECO:0000256" key="2">
    <source>
        <dbReference type="ARBA" id="ARBA00004184"/>
    </source>
</evidence>
<dbReference type="GO" id="GO:0005886">
    <property type="term" value="C:plasma membrane"/>
    <property type="evidence" value="ECO:0007669"/>
    <property type="project" value="UniProtKB-SubCell"/>
</dbReference>
<dbReference type="Gene3D" id="2.60.15.10">
    <property type="entry name" value="F0F1 ATP synthase delta/epsilon subunit, N-terminal"/>
    <property type="match status" value="1"/>
</dbReference>
<keyword evidence="4 10" id="KW-0813">Transport</keyword>
<keyword evidence="5 10" id="KW-0375">Hydrogen ion transport</keyword>
<dbReference type="NCBIfam" id="NF009978">
    <property type="entry name" value="PRK13443.1"/>
    <property type="match status" value="1"/>
</dbReference>
<reference evidence="14" key="1">
    <citation type="submission" date="2017-05" db="EMBL/GenBank/DDBJ databases">
        <authorList>
            <person name="Rodrigo-Torres L."/>
            <person name="Arahal R. D."/>
            <person name="Lucena T."/>
        </authorList>
    </citation>
    <scope>NUCLEOTIDE SEQUENCE [LARGE SCALE GENOMIC DNA]</scope>
    <source>
        <strain evidence="14">CECT 8621</strain>
    </source>
</reference>
<protein>
    <recommendedName>
        <fullName evidence="10">ATP synthase epsilon chain</fullName>
    </recommendedName>
    <alternativeName>
        <fullName evidence="10">ATP synthase F1 sector epsilon subunit</fullName>
    </alternativeName>
    <alternativeName>
        <fullName evidence="10">F-ATPase epsilon subunit</fullName>
    </alternativeName>
</protein>
<dbReference type="HAMAP" id="MF_00530">
    <property type="entry name" value="ATP_synth_epsil_bac"/>
    <property type="match status" value="1"/>
</dbReference>